<organism evidence="1 2">
    <name type="scientific">Pyrenophora seminiperda CCB06</name>
    <dbReference type="NCBI Taxonomy" id="1302712"/>
    <lineage>
        <taxon>Eukaryota</taxon>
        <taxon>Fungi</taxon>
        <taxon>Dikarya</taxon>
        <taxon>Ascomycota</taxon>
        <taxon>Pezizomycotina</taxon>
        <taxon>Dothideomycetes</taxon>
        <taxon>Pleosporomycetidae</taxon>
        <taxon>Pleosporales</taxon>
        <taxon>Pleosporineae</taxon>
        <taxon>Pleosporaceae</taxon>
        <taxon>Pyrenophora</taxon>
    </lineage>
</organism>
<dbReference type="AlphaFoldDB" id="A0A3M7LVV4"/>
<dbReference type="Proteomes" id="UP000265663">
    <property type="component" value="Unassembled WGS sequence"/>
</dbReference>
<name>A0A3M7LVV4_9PLEO</name>
<evidence type="ECO:0000313" key="1">
    <source>
        <dbReference type="EMBL" id="RMZ66330.1"/>
    </source>
</evidence>
<accession>A0A3M7LVV4</accession>
<protein>
    <submittedName>
        <fullName evidence="1">Ochratoxin a non-ribosomal peptide synthetase</fullName>
    </submittedName>
</protein>
<proteinExistence type="predicted"/>
<dbReference type="OrthoDB" id="429813at2759"/>
<evidence type="ECO:0000313" key="2">
    <source>
        <dbReference type="Proteomes" id="UP000265663"/>
    </source>
</evidence>
<keyword evidence="2" id="KW-1185">Reference proteome</keyword>
<sequence length="219" mass="24112">MTLSKPSRLVHVTDSLRTTEILGMKRILDRYTASLLWKSETATLPSSSMKTLAVVGSTGFLGPYIVRTMSALQDIIGDTSLAHQRLEFLATDIASRDPNWGKPLGSFEFLLGALCKVINLLASYAGHPQITFILLVCAVGDWPLRHPDRPMILEEVIWDCNSAMPNGPDWRVDELKVLYMAAVGLALFRHSIVGKAWCVSEARLTFGLDPRGCACAKHS</sequence>
<gene>
    <name evidence="1" type="ORF">GMOD_00005465</name>
</gene>
<reference evidence="1 2" key="1">
    <citation type="journal article" date="2014" name="PLoS ONE">
        <title>De novo Genome Assembly of the Fungal Plant Pathogen Pyrenophora semeniperda.</title>
        <authorList>
            <person name="Soliai M.M."/>
            <person name="Meyer S.E."/>
            <person name="Udall J.A."/>
            <person name="Elzinga D.E."/>
            <person name="Hermansen R.A."/>
            <person name="Bodily P.M."/>
            <person name="Hart A.A."/>
            <person name="Coleman C.E."/>
        </authorList>
    </citation>
    <scope>NUCLEOTIDE SEQUENCE [LARGE SCALE GENOMIC DNA]</scope>
    <source>
        <strain evidence="1 2">CCB06</strain>
        <tissue evidence="1">Mycelium</tissue>
    </source>
</reference>
<dbReference type="EMBL" id="KE747806">
    <property type="protein sequence ID" value="RMZ66330.1"/>
    <property type="molecule type" value="Genomic_DNA"/>
</dbReference>